<feature type="non-terminal residue" evidence="1">
    <location>
        <position position="505"/>
    </location>
</feature>
<organism evidence="1 2">
    <name type="scientific">Candolleomyces eurysporus</name>
    <dbReference type="NCBI Taxonomy" id="2828524"/>
    <lineage>
        <taxon>Eukaryota</taxon>
        <taxon>Fungi</taxon>
        <taxon>Dikarya</taxon>
        <taxon>Basidiomycota</taxon>
        <taxon>Agaricomycotina</taxon>
        <taxon>Agaricomycetes</taxon>
        <taxon>Agaricomycetidae</taxon>
        <taxon>Agaricales</taxon>
        <taxon>Agaricineae</taxon>
        <taxon>Psathyrellaceae</taxon>
        <taxon>Candolleomyces</taxon>
    </lineage>
</organism>
<sequence>MNEDVLRQICALLPPEALRNASTVHRVFYEGWIKEKYKRVVFTRCDKESKRLWGHVQESQSIADVVRCVHIKPWLVKPKTDTYQSRTENALNSVAMLFHPEYIRSQARKRFEKRMDSALNRVSTLISTLTNVREYTIEWDESQNYHARLFRSFLQPALQSWHGTLTRLSIHVPLDLLNSFVTVKLPHLTDIHICLSSGHLTRREIDIHLDGFLVFLHNLKDTLNSISIQTTPSSVQLELSRFFRYLGTFPHLRAIALTIPFDGAQLSLDPQAFSRFVLKHAATLESLSLKTTRCAVHSERVAPECINWIQTILSSIRAQTVGGGGGGGGGGGKNRLPELQHVAVALRPLKAPLHVISDFLAAHSTTLKSITLMDKALDLPDVCAVLPAFSTAGGSGLAQSVSMPLRNLEMRIDALSPNFLSLMARRLPYLQSLKLDLVDRTQMSGYARNSHRFVQDLNALGFDGSGWDLGRLAMSPGADRSWIAAFEEILVPRVPGLDSIEELTP</sequence>
<evidence type="ECO:0000313" key="1">
    <source>
        <dbReference type="EMBL" id="KAJ2935288.1"/>
    </source>
</evidence>
<evidence type="ECO:0008006" key="3">
    <source>
        <dbReference type="Google" id="ProtNLM"/>
    </source>
</evidence>
<protein>
    <recommendedName>
        <fullName evidence="3">F-box domain-containing protein</fullName>
    </recommendedName>
</protein>
<gene>
    <name evidence="1" type="ORF">H1R20_g1807</name>
</gene>
<dbReference type="EMBL" id="JANBPK010000639">
    <property type="protein sequence ID" value="KAJ2935288.1"/>
    <property type="molecule type" value="Genomic_DNA"/>
</dbReference>
<evidence type="ECO:0000313" key="2">
    <source>
        <dbReference type="Proteomes" id="UP001140091"/>
    </source>
</evidence>
<name>A0A9W8MNC8_9AGAR</name>
<comment type="caution">
    <text evidence="1">The sequence shown here is derived from an EMBL/GenBank/DDBJ whole genome shotgun (WGS) entry which is preliminary data.</text>
</comment>
<proteinExistence type="predicted"/>
<keyword evidence="2" id="KW-1185">Reference proteome</keyword>
<dbReference type="Proteomes" id="UP001140091">
    <property type="component" value="Unassembled WGS sequence"/>
</dbReference>
<dbReference type="AlphaFoldDB" id="A0A9W8MNC8"/>
<accession>A0A9W8MNC8</accession>
<dbReference type="OrthoDB" id="2997904at2759"/>
<reference evidence="1" key="1">
    <citation type="submission" date="2022-06" db="EMBL/GenBank/DDBJ databases">
        <title>Genome Sequence of Candolleomyces eurysporus.</title>
        <authorList>
            <person name="Buettner E."/>
        </authorList>
    </citation>
    <scope>NUCLEOTIDE SEQUENCE</scope>
    <source>
        <strain evidence="1">VTCC 930004</strain>
    </source>
</reference>